<dbReference type="GO" id="GO:0016757">
    <property type="term" value="F:glycosyltransferase activity"/>
    <property type="evidence" value="ECO:0007669"/>
    <property type="project" value="UniProtKB-KW"/>
</dbReference>
<dbReference type="RefSeq" id="WP_204979955.1">
    <property type="nucleotide sequence ID" value="NZ_JBHTII010000001.1"/>
</dbReference>
<keyword evidence="2" id="KW-0808">Transferase</keyword>
<evidence type="ECO:0000313" key="3">
    <source>
        <dbReference type="Proteomes" id="UP001597055"/>
    </source>
</evidence>
<dbReference type="InterPro" id="IPR029057">
    <property type="entry name" value="PRTase-like"/>
</dbReference>
<proteinExistence type="inferred from homology"/>
<protein>
    <submittedName>
        <fullName evidence="2">Phosphoribosyltransferase family protein</fullName>
    </submittedName>
</protein>
<dbReference type="InterPro" id="IPR000836">
    <property type="entry name" value="PRTase_dom"/>
</dbReference>
<dbReference type="PANTHER" id="PTHR47505">
    <property type="entry name" value="DNA UTILIZATION PROTEIN YHGH"/>
    <property type="match status" value="1"/>
</dbReference>
<keyword evidence="3" id="KW-1185">Reference proteome</keyword>
<keyword evidence="2" id="KW-0328">Glycosyltransferase</keyword>
<dbReference type="SUPFAM" id="SSF53271">
    <property type="entry name" value="PRTase-like"/>
    <property type="match status" value="1"/>
</dbReference>
<dbReference type="CDD" id="cd06223">
    <property type="entry name" value="PRTases_typeI"/>
    <property type="match status" value="1"/>
</dbReference>
<gene>
    <name evidence="2" type="ORF">ACFQ0P_01445</name>
</gene>
<reference evidence="3" key="1">
    <citation type="journal article" date="2019" name="Int. J. Syst. Evol. Microbiol.">
        <title>The Global Catalogue of Microorganisms (GCM) 10K type strain sequencing project: providing services to taxonomists for standard genome sequencing and annotation.</title>
        <authorList>
            <consortium name="The Broad Institute Genomics Platform"/>
            <consortium name="The Broad Institute Genome Sequencing Center for Infectious Disease"/>
            <person name="Wu L."/>
            <person name="Ma J."/>
        </authorList>
    </citation>
    <scope>NUCLEOTIDE SEQUENCE [LARGE SCALE GENOMIC DNA]</scope>
    <source>
        <strain evidence="3">CCUG 54523</strain>
    </source>
</reference>
<evidence type="ECO:0000256" key="1">
    <source>
        <dbReference type="ARBA" id="ARBA00008007"/>
    </source>
</evidence>
<dbReference type="Gene3D" id="3.40.50.2020">
    <property type="match status" value="1"/>
</dbReference>
<sequence>MDLPDTPTLVRTALADALALLLPVVCAGCGASDSSLCEDCRRALQPQPVRRFIHADGGPIPVWSALPFEGVPARVLRAIKEEGRTPLVRMLAPAMRATWERSGAEECAVVPLPTSHGSYRRRGYRVPDLLAAQTGQPVARLLRIARRAGDQRGLDRAARRANVAGSLRAVAPGPHRLRAVVLDDVVTTGATIAEAVRALRDAGVDVMGAVTAAATPRRAAAG</sequence>
<accession>A0ABW3AEF5</accession>
<comment type="similarity">
    <text evidence="1">Belongs to the ComF/GntX family.</text>
</comment>
<dbReference type="PANTHER" id="PTHR47505:SF1">
    <property type="entry name" value="DNA UTILIZATION PROTEIN YHGH"/>
    <property type="match status" value="1"/>
</dbReference>
<dbReference type="InterPro" id="IPR051910">
    <property type="entry name" value="ComF/GntX_DNA_util-trans"/>
</dbReference>
<comment type="caution">
    <text evidence="2">The sequence shown here is derived from an EMBL/GenBank/DDBJ whole genome shotgun (WGS) entry which is preliminary data.</text>
</comment>
<organism evidence="2 3">
    <name type="scientific">Microbacterium insulae</name>
    <dbReference type="NCBI Taxonomy" id="483014"/>
    <lineage>
        <taxon>Bacteria</taxon>
        <taxon>Bacillati</taxon>
        <taxon>Actinomycetota</taxon>
        <taxon>Actinomycetes</taxon>
        <taxon>Micrococcales</taxon>
        <taxon>Microbacteriaceae</taxon>
        <taxon>Microbacterium</taxon>
    </lineage>
</organism>
<dbReference type="EMBL" id="JBHTII010000001">
    <property type="protein sequence ID" value="MFD0789046.1"/>
    <property type="molecule type" value="Genomic_DNA"/>
</dbReference>
<evidence type="ECO:0000313" key="2">
    <source>
        <dbReference type="EMBL" id="MFD0789046.1"/>
    </source>
</evidence>
<dbReference type="Proteomes" id="UP001597055">
    <property type="component" value="Unassembled WGS sequence"/>
</dbReference>
<name>A0ABW3AEF5_9MICO</name>